<feature type="domain" description="MaoC-like" evidence="1">
    <location>
        <begin position="11"/>
        <end position="119"/>
    </location>
</feature>
<name>A0A2R6A6Z4_9ARCH</name>
<sequence>MKEGYYEDFVVGEKIRPKVGRTVTETDCIWFSLLTNNANQVHFNAHYIEKSFPEYSGRLLANGFFTLAVVTGLLTTETGAQGVMLALENVSFEKPVFVGDTIYAEGEVIEKRESRSKSGMGIVKIKSRGYNQKGETLVQFVRVFLAKKR</sequence>
<evidence type="ECO:0000313" key="3">
    <source>
        <dbReference type="Proteomes" id="UP000240880"/>
    </source>
</evidence>
<evidence type="ECO:0000259" key="1">
    <source>
        <dbReference type="Pfam" id="PF01575"/>
    </source>
</evidence>
<dbReference type="InterPro" id="IPR052342">
    <property type="entry name" value="MCH/BMMD"/>
</dbReference>
<dbReference type="Proteomes" id="UP000240880">
    <property type="component" value="Unassembled WGS sequence"/>
</dbReference>
<reference evidence="2 3" key="1">
    <citation type="submission" date="2017-04" db="EMBL/GenBank/DDBJ databases">
        <title>Novel microbial lineages endemic to geothermal iron-oxide mats fill important gaps in the evolutionary history of Archaea.</title>
        <authorList>
            <person name="Jay Z.J."/>
            <person name="Beam J.P."/>
            <person name="Dlakic M."/>
            <person name="Rusch D.B."/>
            <person name="Kozubal M.A."/>
            <person name="Inskeep W.P."/>
        </authorList>
    </citation>
    <scope>NUCLEOTIDE SEQUENCE [LARGE SCALE GENOMIC DNA]</scope>
    <source>
        <strain evidence="2">OSP_D</strain>
    </source>
</reference>
<evidence type="ECO:0000313" key="2">
    <source>
        <dbReference type="EMBL" id="PSN82108.1"/>
    </source>
</evidence>
<comment type="caution">
    <text evidence="2">The sequence shown here is derived from an EMBL/GenBank/DDBJ whole genome shotgun (WGS) entry which is preliminary data.</text>
</comment>
<dbReference type="EMBL" id="NEXC01000100">
    <property type="protein sequence ID" value="PSN82108.1"/>
    <property type="molecule type" value="Genomic_DNA"/>
</dbReference>
<dbReference type="Gene3D" id="3.10.129.10">
    <property type="entry name" value="Hotdog Thioesterase"/>
    <property type="match status" value="1"/>
</dbReference>
<dbReference type="InterPro" id="IPR029069">
    <property type="entry name" value="HotDog_dom_sf"/>
</dbReference>
<protein>
    <submittedName>
        <fullName evidence="2">Dehydratase</fullName>
    </submittedName>
</protein>
<dbReference type="PANTHER" id="PTHR43664:SF1">
    <property type="entry name" value="BETA-METHYLMALYL-COA DEHYDRATASE"/>
    <property type="match status" value="1"/>
</dbReference>
<dbReference type="Pfam" id="PF01575">
    <property type="entry name" value="MaoC_dehydratas"/>
    <property type="match status" value="1"/>
</dbReference>
<dbReference type="PANTHER" id="PTHR43664">
    <property type="entry name" value="MONOAMINE OXIDASE-RELATED"/>
    <property type="match status" value="1"/>
</dbReference>
<gene>
    <name evidence="2" type="ORF">B9Q01_08970</name>
</gene>
<dbReference type="AlphaFoldDB" id="A0A2R6A6Z4"/>
<dbReference type="InterPro" id="IPR002539">
    <property type="entry name" value="MaoC-like_dom"/>
</dbReference>
<organism evidence="2 3">
    <name type="scientific">Candidatus Marsarchaeota G1 archaeon OSP_D</name>
    <dbReference type="NCBI Taxonomy" id="1978155"/>
    <lineage>
        <taxon>Archaea</taxon>
        <taxon>Candidatus Marsarchaeota</taxon>
        <taxon>Candidatus Marsarchaeota group 1</taxon>
    </lineage>
</organism>
<proteinExistence type="predicted"/>
<accession>A0A2R6A6Z4</accession>
<dbReference type="CDD" id="cd03451">
    <property type="entry name" value="FkbR2"/>
    <property type="match status" value="1"/>
</dbReference>
<dbReference type="SUPFAM" id="SSF54637">
    <property type="entry name" value="Thioesterase/thiol ester dehydrase-isomerase"/>
    <property type="match status" value="1"/>
</dbReference>